<dbReference type="Proteomes" id="UP000466514">
    <property type="component" value="Chromosome"/>
</dbReference>
<feature type="transmembrane region" description="Helical" evidence="1">
    <location>
        <begin position="46"/>
        <end position="68"/>
    </location>
</feature>
<evidence type="ECO:0000313" key="3">
    <source>
        <dbReference type="Proteomes" id="UP000466514"/>
    </source>
</evidence>
<organism evidence="2 3">
    <name type="scientific">Mycolicibacterium psychrotolerans</name>
    <dbReference type="NCBI Taxonomy" id="216929"/>
    <lineage>
        <taxon>Bacteria</taxon>
        <taxon>Bacillati</taxon>
        <taxon>Actinomycetota</taxon>
        <taxon>Actinomycetes</taxon>
        <taxon>Mycobacteriales</taxon>
        <taxon>Mycobacteriaceae</taxon>
        <taxon>Mycolicibacterium</taxon>
    </lineage>
</organism>
<keyword evidence="1" id="KW-0812">Transmembrane</keyword>
<accession>A0A7I7M4H4</accession>
<sequence length="137" mass="14741">MTNPSAPPVRPPDVDTGFWLWVVALPLMLAGYLVDLLTGEQRASGLVLAISVVFVVLLAAVVVTFLLLMRQGYRWARTLLTGGAIATVVYSVSDLFTVDRHEAAALGYAAAVIIGSVLIGGGTYLLHRKDAHEFFTR</sequence>
<dbReference type="AlphaFoldDB" id="A0A7I7M4H4"/>
<reference evidence="2 3" key="1">
    <citation type="journal article" date="2019" name="Emerg. Microbes Infect.">
        <title>Comprehensive subspecies identification of 175 nontuberculous mycobacteria species based on 7547 genomic profiles.</title>
        <authorList>
            <person name="Matsumoto Y."/>
            <person name="Kinjo T."/>
            <person name="Motooka D."/>
            <person name="Nabeya D."/>
            <person name="Jung N."/>
            <person name="Uechi K."/>
            <person name="Horii T."/>
            <person name="Iida T."/>
            <person name="Fujita J."/>
            <person name="Nakamura S."/>
        </authorList>
    </citation>
    <scope>NUCLEOTIDE SEQUENCE [LARGE SCALE GENOMIC DNA]</scope>
    <source>
        <strain evidence="2 3">JCM 13323</strain>
    </source>
</reference>
<proteinExistence type="predicted"/>
<name>A0A7I7M4H4_9MYCO</name>
<feature type="transmembrane region" description="Helical" evidence="1">
    <location>
        <begin position="75"/>
        <end position="93"/>
    </location>
</feature>
<protein>
    <submittedName>
        <fullName evidence="2">Uncharacterized protein</fullName>
    </submittedName>
</protein>
<keyword evidence="1" id="KW-1133">Transmembrane helix</keyword>
<evidence type="ECO:0000313" key="2">
    <source>
        <dbReference type="EMBL" id="BBX66772.1"/>
    </source>
</evidence>
<keyword evidence="1" id="KW-0472">Membrane</keyword>
<dbReference type="RefSeq" id="WP_057150476.1">
    <property type="nucleotide sequence ID" value="NZ_AP022574.1"/>
</dbReference>
<dbReference type="EMBL" id="AP022574">
    <property type="protein sequence ID" value="BBX66772.1"/>
    <property type="molecule type" value="Genomic_DNA"/>
</dbReference>
<dbReference type="KEGG" id="mpsc:MPSYJ_02330"/>
<keyword evidence="3" id="KW-1185">Reference proteome</keyword>
<feature type="transmembrane region" description="Helical" evidence="1">
    <location>
        <begin position="18"/>
        <end position="34"/>
    </location>
</feature>
<evidence type="ECO:0000256" key="1">
    <source>
        <dbReference type="SAM" id="Phobius"/>
    </source>
</evidence>
<gene>
    <name evidence="2" type="ORF">MPSYJ_02330</name>
</gene>
<feature type="transmembrane region" description="Helical" evidence="1">
    <location>
        <begin position="105"/>
        <end position="127"/>
    </location>
</feature>